<gene>
    <name evidence="2" type="ORF">HNQ61_002093</name>
</gene>
<dbReference type="AlphaFoldDB" id="A0A841GXK6"/>
<comment type="similarity">
    <text evidence="1">Belongs to the short-chain dehydrogenases/reductases (SDR) family.</text>
</comment>
<dbReference type="SUPFAM" id="SSF51735">
    <property type="entry name" value="NAD(P)-binding Rossmann-fold domains"/>
    <property type="match status" value="1"/>
</dbReference>
<dbReference type="FunFam" id="3.40.50.720:FF:000084">
    <property type="entry name" value="Short-chain dehydrogenase reductase"/>
    <property type="match status" value="1"/>
</dbReference>
<evidence type="ECO:0000256" key="1">
    <source>
        <dbReference type="ARBA" id="ARBA00006484"/>
    </source>
</evidence>
<organism evidence="2 3">
    <name type="scientific">Longimicrobium terrae</name>
    <dbReference type="NCBI Taxonomy" id="1639882"/>
    <lineage>
        <taxon>Bacteria</taxon>
        <taxon>Pseudomonadati</taxon>
        <taxon>Gemmatimonadota</taxon>
        <taxon>Longimicrobiia</taxon>
        <taxon>Longimicrobiales</taxon>
        <taxon>Longimicrobiaceae</taxon>
        <taxon>Longimicrobium</taxon>
    </lineage>
</organism>
<sequence length="255" mass="26503">MLLNGKVALVTGASRGIGAAIARELAAQGAAVGVNYFSSQAAADDVVASIRSAGGRAVALAADVRDASAVRVMADRVAEEFGGVDILVNNALHNYRFDPIANVPFARMEWSGFQDQIDGTVHAAVNTCQAVLPHFRARGGGRIINILTNLITNPVVQYHAYTTAKSAMLGFSRNLAAELGPENVTVNMVAGGLIMTTAASEPTTPEVQEIVRGSTPLRRLGQPDDIARAVAALASDLMGFATGQYIAVDGGLTMP</sequence>
<reference evidence="2 3" key="1">
    <citation type="submission" date="2020-08" db="EMBL/GenBank/DDBJ databases">
        <title>Genomic Encyclopedia of Type Strains, Phase IV (KMG-IV): sequencing the most valuable type-strain genomes for metagenomic binning, comparative biology and taxonomic classification.</title>
        <authorList>
            <person name="Goeker M."/>
        </authorList>
    </citation>
    <scope>NUCLEOTIDE SEQUENCE [LARGE SCALE GENOMIC DNA]</scope>
    <source>
        <strain evidence="2 3">DSM 29007</strain>
    </source>
</reference>
<keyword evidence="2" id="KW-0560">Oxidoreductase</keyword>
<name>A0A841GXK6_9BACT</name>
<dbReference type="Pfam" id="PF13561">
    <property type="entry name" value="adh_short_C2"/>
    <property type="match status" value="1"/>
</dbReference>
<dbReference type="InterPro" id="IPR050259">
    <property type="entry name" value="SDR"/>
</dbReference>
<dbReference type="Gene3D" id="3.40.50.720">
    <property type="entry name" value="NAD(P)-binding Rossmann-like Domain"/>
    <property type="match status" value="1"/>
</dbReference>
<dbReference type="GO" id="GO:0004316">
    <property type="term" value="F:3-oxoacyl-[acyl-carrier-protein] reductase (NADPH) activity"/>
    <property type="evidence" value="ECO:0007669"/>
    <property type="project" value="UniProtKB-EC"/>
</dbReference>
<protein>
    <submittedName>
        <fullName evidence="2">3-oxoacyl-[acyl-carrier protein] reductase</fullName>
        <ecNumber evidence="2">1.1.1.100</ecNumber>
    </submittedName>
</protein>
<dbReference type="PRINTS" id="PR00080">
    <property type="entry name" value="SDRFAMILY"/>
</dbReference>
<dbReference type="EC" id="1.1.1.100" evidence="2"/>
<comment type="caution">
    <text evidence="2">The sequence shown here is derived from an EMBL/GenBank/DDBJ whole genome shotgun (WGS) entry which is preliminary data.</text>
</comment>
<dbReference type="InterPro" id="IPR002347">
    <property type="entry name" value="SDR_fam"/>
</dbReference>
<dbReference type="PANTHER" id="PTHR42879:SF2">
    <property type="entry name" value="3-OXOACYL-[ACYL-CARRIER-PROTEIN] REDUCTASE FABG"/>
    <property type="match status" value="1"/>
</dbReference>
<accession>A0A841GXK6</accession>
<evidence type="ECO:0000313" key="3">
    <source>
        <dbReference type="Proteomes" id="UP000582837"/>
    </source>
</evidence>
<proteinExistence type="inferred from homology"/>
<dbReference type="EMBL" id="JACHIA010000005">
    <property type="protein sequence ID" value="MBB6070472.1"/>
    <property type="molecule type" value="Genomic_DNA"/>
</dbReference>
<evidence type="ECO:0000313" key="2">
    <source>
        <dbReference type="EMBL" id="MBB6070472.1"/>
    </source>
</evidence>
<dbReference type="Proteomes" id="UP000582837">
    <property type="component" value="Unassembled WGS sequence"/>
</dbReference>
<dbReference type="InterPro" id="IPR036291">
    <property type="entry name" value="NAD(P)-bd_dom_sf"/>
</dbReference>
<dbReference type="PANTHER" id="PTHR42879">
    <property type="entry name" value="3-OXOACYL-(ACYL-CARRIER-PROTEIN) REDUCTASE"/>
    <property type="match status" value="1"/>
</dbReference>
<dbReference type="RefSeq" id="WP_170034278.1">
    <property type="nucleotide sequence ID" value="NZ_JABDTL010000001.1"/>
</dbReference>
<keyword evidence="3" id="KW-1185">Reference proteome</keyword>
<dbReference type="PRINTS" id="PR00081">
    <property type="entry name" value="GDHRDH"/>
</dbReference>